<gene>
    <name evidence="1" type="ORF">SAMN05421812_105430</name>
</gene>
<reference evidence="1 2" key="1">
    <citation type="submission" date="2017-06" db="EMBL/GenBank/DDBJ databases">
        <authorList>
            <person name="Kim H.J."/>
            <person name="Triplett B.A."/>
        </authorList>
    </citation>
    <scope>NUCLEOTIDE SEQUENCE [LARGE SCALE GENOMIC DNA]</scope>
    <source>
        <strain evidence="1 2">CGMCC 4.5593</strain>
    </source>
</reference>
<evidence type="ECO:0000313" key="2">
    <source>
        <dbReference type="Proteomes" id="UP000198362"/>
    </source>
</evidence>
<evidence type="ECO:0000313" key="1">
    <source>
        <dbReference type="EMBL" id="SNT41487.1"/>
    </source>
</evidence>
<organism evidence="1 2">
    <name type="scientific">Asanoa hainanensis</name>
    <dbReference type="NCBI Taxonomy" id="560556"/>
    <lineage>
        <taxon>Bacteria</taxon>
        <taxon>Bacillati</taxon>
        <taxon>Actinomycetota</taxon>
        <taxon>Actinomycetes</taxon>
        <taxon>Micromonosporales</taxon>
        <taxon>Micromonosporaceae</taxon>
        <taxon>Asanoa</taxon>
    </lineage>
</organism>
<name>A0A239MEL9_9ACTN</name>
<protein>
    <recommendedName>
        <fullName evidence="3">DUF1963 domain-containing protein</fullName>
    </recommendedName>
</protein>
<evidence type="ECO:0008006" key="3">
    <source>
        <dbReference type="Google" id="ProtNLM"/>
    </source>
</evidence>
<keyword evidence="2" id="KW-1185">Reference proteome</keyword>
<dbReference type="AlphaFoldDB" id="A0A239MEL9"/>
<sequence length="343" mass="36912">MPVVIEDLLRRHAEADEDAAADLLEELEGIAGRDPSALTPHLAGLLERGVLEVPSIYVGADDTVRARLIDLIDAGIEADSGKGDAVVSHLSALGYAGGTLAEEAFRRWDSARVTAYGYPAARFALEGGWELRAGKGIREVCAPVAYQLVVMETDVEPVKPEVDQPRDGSVSGRLRGSTCPWCESSLWTVLDLDPSDPRAAAVLAPTGWTGRLEVATCYFCNCYGTVFWSIDSAGRSELSAAHTKRPEYLAEQVAAEPVTVNRLTIGEPRGAHSASAWYEGGSTLGGQPDWIQDWNYPACPECGTTMHYVGQVVGADLAEYTEGAHYVFVHTPCRLAAVEYQQS</sequence>
<proteinExistence type="predicted"/>
<dbReference type="Proteomes" id="UP000198362">
    <property type="component" value="Unassembled WGS sequence"/>
</dbReference>
<accession>A0A239MEL9</accession>
<dbReference type="EMBL" id="FZPH01000005">
    <property type="protein sequence ID" value="SNT41487.1"/>
    <property type="molecule type" value="Genomic_DNA"/>
</dbReference>